<name>E0UK59_GLOV7</name>
<evidence type="ECO:0008006" key="3">
    <source>
        <dbReference type="Google" id="ProtNLM"/>
    </source>
</evidence>
<dbReference type="Proteomes" id="UP000008206">
    <property type="component" value="Chromosome"/>
</dbReference>
<dbReference type="HOGENOM" id="CLU_036032_1_0_3"/>
<dbReference type="SUPFAM" id="SSF55729">
    <property type="entry name" value="Acyl-CoA N-acyltransferases (Nat)"/>
    <property type="match status" value="1"/>
</dbReference>
<dbReference type="KEGG" id="cyj:Cyan7822_3890"/>
<dbReference type="eggNOG" id="COG3146">
    <property type="taxonomic scope" value="Bacteria"/>
</dbReference>
<dbReference type="InterPro" id="IPR016181">
    <property type="entry name" value="Acyl_CoA_acyltransferase"/>
</dbReference>
<reference evidence="2" key="1">
    <citation type="journal article" date="2011" name="MBio">
        <title>Novel metabolic attributes of the genus Cyanothece, comprising a group of unicellular nitrogen-fixing Cyanobacteria.</title>
        <authorList>
            <person name="Bandyopadhyay A."/>
            <person name="Elvitigala T."/>
            <person name="Welsh E."/>
            <person name="Stockel J."/>
            <person name="Liberton M."/>
            <person name="Min H."/>
            <person name="Sherman L.A."/>
            <person name="Pakrasi H.B."/>
        </authorList>
    </citation>
    <scope>NUCLEOTIDE SEQUENCE [LARGE SCALE GENOMIC DNA]</scope>
    <source>
        <strain evidence="2">PCC 7822</strain>
    </source>
</reference>
<dbReference type="OrthoDB" id="9776898at2"/>
<accession>E0UK59</accession>
<dbReference type="RefSeq" id="WP_013323889.1">
    <property type="nucleotide sequence ID" value="NC_014501.1"/>
</dbReference>
<dbReference type="PANTHER" id="PTHR47017:SF1">
    <property type="entry name" value="ACYL-COA"/>
    <property type="match status" value="1"/>
</dbReference>
<dbReference type="STRING" id="497965.Cyan7822_3890"/>
<gene>
    <name evidence="1" type="ordered locus">Cyan7822_3890</name>
</gene>
<sequence>MFQKVKPEYSLAWIQKMAEIPEAQWDALAQPLSTPFLEWEWLNNLETSGSASGKTGCQPCHLTVWRNRQLIAAAPLYIKSHSYGEFVFDHQWADLSHRLGIRYYPKLVGMTPFTPAEGYRFLIAPGEDEDQLTELMVAAIDHFCDRNHLSGCHFLFVDPEWRAKMENYGFSRWLHHSYIWTNKGFNSFEDYLSIFNANQRRNIKRERKAVQQAGLTVKTWVGEEIPHHLFPSIYHFYSSTCDKFYWGSKYLTRKFFEQLYPNYRHRVVLVAAYQQETDTKPVGLSFCLRKGDNLYGRYWGALQEFDCLHFEACYYQPIEWAIQENIQMFDPGAGGKHKRRRGFPATPNYSLHRFYNAKMIKLLQHYMPEINEMEQQEIDAINEDLPFTKREIIFQL</sequence>
<protein>
    <recommendedName>
        <fullName evidence="3">N-acetyltransferase</fullName>
    </recommendedName>
</protein>
<dbReference type="Gene3D" id="3.40.630.30">
    <property type="match status" value="1"/>
</dbReference>
<keyword evidence="2" id="KW-1185">Reference proteome</keyword>
<evidence type="ECO:0000313" key="2">
    <source>
        <dbReference type="Proteomes" id="UP000008206"/>
    </source>
</evidence>
<dbReference type="EMBL" id="CP002198">
    <property type="protein sequence ID" value="ADN15821.1"/>
    <property type="molecule type" value="Genomic_DNA"/>
</dbReference>
<dbReference type="InterPro" id="IPR007434">
    <property type="entry name" value="FemAB-like"/>
</dbReference>
<dbReference type="PANTHER" id="PTHR47017">
    <property type="entry name" value="ACYL-COA"/>
    <property type="match status" value="1"/>
</dbReference>
<dbReference type="Pfam" id="PF04339">
    <property type="entry name" value="FemAB_like"/>
    <property type="match status" value="1"/>
</dbReference>
<proteinExistence type="predicted"/>
<organism evidence="1 2">
    <name type="scientific">Gloeothece verrucosa (strain PCC 7822)</name>
    <name type="common">Cyanothece sp. (strain PCC 7822)</name>
    <dbReference type="NCBI Taxonomy" id="497965"/>
    <lineage>
        <taxon>Bacteria</taxon>
        <taxon>Bacillati</taxon>
        <taxon>Cyanobacteriota</taxon>
        <taxon>Cyanophyceae</taxon>
        <taxon>Oscillatoriophycideae</taxon>
        <taxon>Chroococcales</taxon>
        <taxon>Aphanothecaceae</taxon>
        <taxon>Gloeothece</taxon>
        <taxon>Gloeothece verrucosa</taxon>
    </lineage>
</organism>
<evidence type="ECO:0000313" key="1">
    <source>
        <dbReference type="EMBL" id="ADN15821.1"/>
    </source>
</evidence>
<dbReference type="AlphaFoldDB" id="E0UK59"/>